<dbReference type="SUPFAM" id="SSF74650">
    <property type="entry name" value="Galactose mutarotase-like"/>
    <property type="match status" value="1"/>
</dbReference>
<proteinExistence type="inferred from homology"/>
<evidence type="ECO:0000259" key="5">
    <source>
        <dbReference type="Pfam" id="PF21365"/>
    </source>
</evidence>
<dbReference type="Gene3D" id="2.60.40.1180">
    <property type="entry name" value="Golgi alpha-mannosidase II"/>
    <property type="match status" value="1"/>
</dbReference>
<dbReference type="InterPro" id="IPR048395">
    <property type="entry name" value="Glyco_hydro_31_C"/>
</dbReference>
<accession>A0ABU4S113</accession>
<dbReference type="InterPro" id="IPR017853">
    <property type="entry name" value="GH"/>
</dbReference>
<sequence>MCVHSSIKGAVMLFVLALSSITQADEQWKWGDYGLQNKDQTILLNFRGDTYAEITGFSFNFIETSIDSIKKSGNSLDVTLALASGDGYSQNFPGKVDVKVSFDNGKFRFQTQHDTFNHITITLKDQDEHYFGLIEKLYPANKKNPDLRGQTVDVEVYALGERDYGENYASAYSAFYMSSAGYASFFDSFSKGQYRLGVNGETQIYHQTDALDWYVIHGKDGVAIHQRYYDIIGDPKNVPAWALGPVVWRDHNGGGKDQIIDDLSRFAGLEIPLTATFVDRPYSDGGHKWSKMNFAEGFENPEQWIKTINDDFGMAFMSWVGPMTFGDLDFPGLLPNHRSYIDLTHPAALKEFKHRLTELQYKVGVQGHKMDRADENFPVTAKWHKETSESQSRNHYVYLYSKVIDEFLRSHHGDDQFNFARSAYHRSQPYLSAVWGGDVRPNWQGMASNMANAIRVGFMGFPVWGSDTGGYLGDGRIDEQLYARWLQWSSWSGMFEVKLDGIAGQGEDRPPWKYSKDLQSVFRNAATKRMELLPYNYSLANRSAQQGVLMKPMAYQYLHDENTYTLWDQYVFGDAFLVAPVFTENAKARSIYFPNGKWRSYYEPGKVIQGPATVNWPLVADHIPVFVKAGSIYVTGDVYRGSAKRWQGELSAPELVIHVTPGQAGQREKFEYVDMHDGDAVKPMLLKSGKASLEFTAPELQHRAHVVVYLEQPAQKATLNGQAVTMESDLPEAGYRFNLPAGKSTQLQLSW</sequence>
<organism evidence="6 7">
    <name type="scientific">Gilvimarinus gilvus</name>
    <dbReference type="NCBI Taxonomy" id="3058038"/>
    <lineage>
        <taxon>Bacteria</taxon>
        <taxon>Pseudomonadati</taxon>
        <taxon>Pseudomonadota</taxon>
        <taxon>Gammaproteobacteria</taxon>
        <taxon>Cellvibrionales</taxon>
        <taxon>Cellvibrionaceae</taxon>
        <taxon>Gilvimarinus</taxon>
    </lineage>
</organism>
<keyword evidence="7" id="KW-1185">Reference proteome</keyword>
<dbReference type="PANTHER" id="PTHR43863:SF2">
    <property type="entry name" value="MALTASE-GLUCOAMYLASE"/>
    <property type="match status" value="1"/>
</dbReference>
<evidence type="ECO:0000256" key="3">
    <source>
        <dbReference type="SAM" id="SignalP"/>
    </source>
</evidence>
<reference evidence="6 7" key="1">
    <citation type="submission" date="2023-11" db="EMBL/GenBank/DDBJ databases">
        <title>Gilvimarinus fulvus sp. nov., isolated from the surface of Kelp.</title>
        <authorList>
            <person name="Sun Y.Y."/>
            <person name="Gong Y."/>
            <person name="Du Z.J."/>
        </authorList>
    </citation>
    <scope>NUCLEOTIDE SEQUENCE [LARGE SCALE GENOMIC DNA]</scope>
    <source>
        <strain evidence="6 7">SDUM040013</strain>
    </source>
</reference>
<dbReference type="SUPFAM" id="SSF51445">
    <property type="entry name" value="(Trans)glycosidases"/>
    <property type="match status" value="1"/>
</dbReference>
<dbReference type="EMBL" id="JAXAFO010000033">
    <property type="protein sequence ID" value="MDX6850859.1"/>
    <property type="molecule type" value="Genomic_DNA"/>
</dbReference>
<dbReference type="SUPFAM" id="SSF51011">
    <property type="entry name" value="Glycosyl hydrolase domain"/>
    <property type="match status" value="1"/>
</dbReference>
<feature type="domain" description="Glycoside hydrolase family 31 TIM barrel" evidence="4">
    <location>
        <begin position="236"/>
        <end position="539"/>
    </location>
</feature>
<dbReference type="PANTHER" id="PTHR43863">
    <property type="entry name" value="HYDROLASE, PUTATIVE (AFU_ORTHOLOGUE AFUA_1G03140)-RELATED"/>
    <property type="match status" value="1"/>
</dbReference>
<evidence type="ECO:0000259" key="4">
    <source>
        <dbReference type="Pfam" id="PF01055"/>
    </source>
</evidence>
<dbReference type="Gene3D" id="2.60.40.1760">
    <property type="entry name" value="glycosyl hydrolase (family 31)"/>
    <property type="match status" value="1"/>
</dbReference>
<evidence type="ECO:0000256" key="1">
    <source>
        <dbReference type="ARBA" id="ARBA00007806"/>
    </source>
</evidence>
<feature type="chain" id="PRO_5046983833" evidence="3">
    <location>
        <begin position="25"/>
        <end position="751"/>
    </location>
</feature>
<keyword evidence="3" id="KW-0732">Signal</keyword>
<evidence type="ECO:0000256" key="2">
    <source>
        <dbReference type="RuleBase" id="RU361185"/>
    </source>
</evidence>
<dbReference type="Pfam" id="PF01055">
    <property type="entry name" value="Glyco_hydro_31_2nd"/>
    <property type="match status" value="1"/>
</dbReference>
<evidence type="ECO:0000313" key="7">
    <source>
        <dbReference type="Proteomes" id="UP001273505"/>
    </source>
</evidence>
<dbReference type="GO" id="GO:0016787">
    <property type="term" value="F:hydrolase activity"/>
    <property type="evidence" value="ECO:0007669"/>
    <property type="project" value="UniProtKB-KW"/>
</dbReference>
<comment type="similarity">
    <text evidence="1 2">Belongs to the glycosyl hydrolase 31 family.</text>
</comment>
<feature type="domain" description="Glycosyl hydrolase family 31 C-terminal" evidence="5">
    <location>
        <begin position="549"/>
        <end position="632"/>
    </location>
</feature>
<evidence type="ECO:0000313" key="6">
    <source>
        <dbReference type="EMBL" id="MDX6850859.1"/>
    </source>
</evidence>
<name>A0ABU4S113_9GAMM</name>
<dbReference type="Proteomes" id="UP001273505">
    <property type="component" value="Unassembled WGS sequence"/>
</dbReference>
<dbReference type="InterPro" id="IPR011013">
    <property type="entry name" value="Gal_mutarotase_sf_dom"/>
</dbReference>
<dbReference type="InterPro" id="IPR000322">
    <property type="entry name" value="Glyco_hydro_31_TIM"/>
</dbReference>
<dbReference type="InterPro" id="IPR013780">
    <property type="entry name" value="Glyco_hydro_b"/>
</dbReference>
<feature type="signal peptide" evidence="3">
    <location>
        <begin position="1"/>
        <end position="24"/>
    </location>
</feature>
<dbReference type="RefSeq" id="WP_302721020.1">
    <property type="nucleotide sequence ID" value="NZ_JAULRU010000220.1"/>
</dbReference>
<dbReference type="Pfam" id="PF21365">
    <property type="entry name" value="Glyco_hydro_31_3rd"/>
    <property type="match status" value="1"/>
</dbReference>
<dbReference type="InterPro" id="IPR051816">
    <property type="entry name" value="Glycosyl_Hydrolase_31"/>
</dbReference>
<gene>
    <name evidence="6" type="ORF">SCD92_15905</name>
</gene>
<comment type="caution">
    <text evidence="6">The sequence shown here is derived from an EMBL/GenBank/DDBJ whole genome shotgun (WGS) entry which is preliminary data.</text>
</comment>
<dbReference type="Gene3D" id="3.20.20.80">
    <property type="entry name" value="Glycosidases"/>
    <property type="match status" value="1"/>
</dbReference>
<keyword evidence="2 6" id="KW-0378">Hydrolase</keyword>
<dbReference type="CDD" id="cd14752">
    <property type="entry name" value="GH31_N"/>
    <property type="match status" value="1"/>
</dbReference>
<keyword evidence="2" id="KW-0326">Glycosidase</keyword>
<protein>
    <submittedName>
        <fullName evidence="6">Glycoside hydrolase family 31 protein</fullName>
    </submittedName>
</protein>